<accession>E3QWP9</accession>
<reference evidence="3" key="1">
    <citation type="journal article" date="2012" name="Nat. Genet.">
        <title>Lifestyle transitions in plant pathogenic Colletotrichum fungi deciphered by genome and transcriptome analyses.</title>
        <authorList>
            <person name="O'Connell R.J."/>
            <person name="Thon M.R."/>
            <person name="Hacquard S."/>
            <person name="Amyotte S.G."/>
            <person name="Kleemann J."/>
            <person name="Torres M.F."/>
            <person name="Damm U."/>
            <person name="Buiate E.A."/>
            <person name="Epstein L."/>
            <person name="Alkan N."/>
            <person name="Altmueller J."/>
            <person name="Alvarado-Balderrama L."/>
            <person name="Bauser C.A."/>
            <person name="Becker C."/>
            <person name="Birren B.W."/>
            <person name="Chen Z."/>
            <person name="Choi J."/>
            <person name="Crouch J.A."/>
            <person name="Duvick J.P."/>
            <person name="Farman M.A."/>
            <person name="Gan P."/>
            <person name="Heiman D."/>
            <person name="Henrissat B."/>
            <person name="Howard R.J."/>
            <person name="Kabbage M."/>
            <person name="Koch C."/>
            <person name="Kracher B."/>
            <person name="Kubo Y."/>
            <person name="Law A.D."/>
            <person name="Lebrun M.-H."/>
            <person name="Lee Y.-H."/>
            <person name="Miyara I."/>
            <person name="Moore N."/>
            <person name="Neumann U."/>
            <person name="Nordstroem K."/>
            <person name="Panaccione D.G."/>
            <person name="Panstruga R."/>
            <person name="Place M."/>
            <person name="Proctor R.H."/>
            <person name="Prusky D."/>
            <person name="Rech G."/>
            <person name="Reinhardt R."/>
            <person name="Rollins J.A."/>
            <person name="Rounsley S."/>
            <person name="Schardl C.L."/>
            <person name="Schwartz D.C."/>
            <person name="Shenoy N."/>
            <person name="Shirasu K."/>
            <person name="Sikhakolli U.R."/>
            <person name="Stueber K."/>
            <person name="Sukno S.A."/>
            <person name="Sweigard J.A."/>
            <person name="Takano Y."/>
            <person name="Takahara H."/>
            <person name="Trail F."/>
            <person name="van der Does H.C."/>
            <person name="Voll L.M."/>
            <person name="Will I."/>
            <person name="Young S."/>
            <person name="Zeng Q."/>
            <person name="Zhang J."/>
            <person name="Zhou S."/>
            <person name="Dickman M.B."/>
            <person name="Schulze-Lefert P."/>
            <person name="Ver Loren van Themaat E."/>
            <person name="Ma L.-J."/>
            <person name="Vaillancourt L.J."/>
        </authorList>
    </citation>
    <scope>NUCLEOTIDE SEQUENCE [LARGE SCALE GENOMIC DNA]</scope>
    <source>
        <strain evidence="3">M1.001 / M2 / FGSC 10212</strain>
    </source>
</reference>
<gene>
    <name evidence="2" type="ORF">GLRG_10431</name>
</gene>
<dbReference type="AlphaFoldDB" id="E3QWP9"/>
<dbReference type="STRING" id="645133.E3QWP9"/>
<feature type="compositionally biased region" description="Basic and acidic residues" evidence="1">
    <location>
        <begin position="190"/>
        <end position="202"/>
    </location>
</feature>
<dbReference type="VEuPathDB" id="FungiDB:GLRG_10431"/>
<organism evidence="3">
    <name type="scientific">Colletotrichum graminicola (strain M1.001 / M2 / FGSC 10212)</name>
    <name type="common">Maize anthracnose fungus</name>
    <name type="synonym">Glomerella graminicola</name>
    <dbReference type="NCBI Taxonomy" id="645133"/>
    <lineage>
        <taxon>Eukaryota</taxon>
        <taxon>Fungi</taxon>
        <taxon>Dikarya</taxon>
        <taxon>Ascomycota</taxon>
        <taxon>Pezizomycotina</taxon>
        <taxon>Sordariomycetes</taxon>
        <taxon>Hypocreomycetidae</taxon>
        <taxon>Glomerellales</taxon>
        <taxon>Glomerellaceae</taxon>
        <taxon>Colletotrichum</taxon>
        <taxon>Colletotrichum graminicola species complex</taxon>
    </lineage>
</organism>
<protein>
    <submittedName>
        <fullName evidence="2">Uncharacterized protein</fullName>
    </submittedName>
</protein>
<sequence length="431" mass="47785">MASLSWAQIAAKHHKPSSLGRHNSGDGSFRDEIPRPALPLPVLTAADFPSLVESEDKDGHREEQKYSVTTTTPRAKSPCTGSVHGSWGDFNGESNLSPSPSKKESPPSTSPTCLSPTTSSATAATADDVDEDMVGNRKGHKAAKMAAEEVARQARLPASLELVASVSSSPAENNKIVAAAAPLPRHKHDEKRDEEHGEKRDESEEPGMNAVLISNGEEAELGGHRPDPSDMWSSTYILNNVMFYRPAMLLGVKSLMKYQIGNVLEAASSLRDALDGRFFYYKFGNCKKLASFEVPLRMAHIHLYTQNVEEEFADETREMKIALAKLTLIVLPFLRRQYGFTNNLQKIWEALPFPWRSEMEDFYHEGLLPDFPKCFDNNLQWVEEKTDDDHFGPRTVSSASSRTSGMPYSQASIGEMTRRLTMAGFDSGYRL</sequence>
<proteinExistence type="predicted"/>
<evidence type="ECO:0000313" key="3">
    <source>
        <dbReference type="Proteomes" id="UP000008782"/>
    </source>
</evidence>
<feature type="compositionally biased region" description="Low complexity" evidence="1">
    <location>
        <begin position="106"/>
        <end position="126"/>
    </location>
</feature>
<dbReference type="GeneID" id="24415796"/>
<dbReference type="eggNOG" id="ENOG502RA8F">
    <property type="taxonomic scope" value="Eukaryota"/>
</dbReference>
<dbReference type="Proteomes" id="UP000008782">
    <property type="component" value="Unassembled WGS sequence"/>
</dbReference>
<dbReference type="OrthoDB" id="4845755at2759"/>
<feature type="region of interest" description="Disordered" evidence="1">
    <location>
        <begin position="1"/>
        <end position="132"/>
    </location>
</feature>
<evidence type="ECO:0000313" key="2">
    <source>
        <dbReference type="EMBL" id="EFQ35287.1"/>
    </source>
</evidence>
<feature type="compositionally biased region" description="Polar residues" evidence="1">
    <location>
        <begin position="395"/>
        <end position="408"/>
    </location>
</feature>
<keyword evidence="3" id="KW-1185">Reference proteome</keyword>
<name>E3QWP9_COLGM</name>
<feature type="region of interest" description="Disordered" evidence="1">
    <location>
        <begin position="387"/>
        <end position="408"/>
    </location>
</feature>
<feature type="region of interest" description="Disordered" evidence="1">
    <location>
        <begin position="182"/>
        <end position="207"/>
    </location>
</feature>
<dbReference type="HOGENOM" id="CLU_522743_0_0_1"/>
<dbReference type="EMBL" id="GG697390">
    <property type="protein sequence ID" value="EFQ35287.1"/>
    <property type="molecule type" value="Genomic_DNA"/>
</dbReference>
<evidence type="ECO:0000256" key="1">
    <source>
        <dbReference type="SAM" id="MobiDB-lite"/>
    </source>
</evidence>
<dbReference type="RefSeq" id="XP_008099307.1">
    <property type="nucleotide sequence ID" value="XM_008101116.1"/>
</dbReference>